<protein>
    <recommendedName>
        <fullName evidence="3">PIN domain-containing protein</fullName>
    </recommendedName>
</protein>
<evidence type="ECO:0008006" key="3">
    <source>
        <dbReference type="Google" id="ProtNLM"/>
    </source>
</evidence>
<dbReference type="HOGENOM" id="CLU_134923_0_0_0"/>
<dbReference type="PaxDb" id="1198114-AciX9_0388"/>
<proteinExistence type="predicted"/>
<reference evidence="2" key="1">
    <citation type="submission" date="2011-01" db="EMBL/GenBank/DDBJ databases">
        <title>Complete sequence of chromosome of Acidobacterium sp. MP5ACTX9.</title>
        <authorList>
            <consortium name="US DOE Joint Genome Institute"/>
            <person name="Lucas S."/>
            <person name="Copeland A."/>
            <person name="Lapidus A."/>
            <person name="Cheng J.-F."/>
            <person name="Goodwin L."/>
            <person name="Pitluck S."/>
            <person name="Teshima H."/>
            <person name="Detter J.C."/>
            <person name="Han C."/>
            <person name="Tapia R."/>
            <person name="Land M."/>
            <person name="Hauser L."/>
            <person name="Kyrpides N."/>
            <person name="Ivanova N."/>
            <person name="Ovchinnikova G."/>
            <person name="Pagani I."/>
            <person name="Rawat S.R."/>
            <person name="Mannisto M."/>
            <person name="Haggblom M.M."/>
            <person name="Woyke T."/>
        </authorList>
    </citation>
    <scope>NUCLEOTIDE SEQUENCE [LARGE SCALE GENOMIC DNA]</scope>
    <source>
        <strain evidence="2">MP5ACTX9</strain>
    </source>
</reference>
<dbReference type="OrthoDB" id="6945130at2"/>
<evidence type="ECO:0000313" key="2">
    <source>
        <dbReference type="Proteomes" id="UP000000343"/>
    </source>
</evidence>
<dbReference type="RefSeq" id="WP_013578788.1">
    <property type="nucleotide sequence ID" value="NC_015064.1"/>
</dbReference>
<dbReference type="eggNOG" id="ENOG5033HJW">
    <property type="taxonomic scope" value="Bacteria"/>
</dbReference>
<dbReference type="Proteomes" id="UP000000343">
    <property type="component" value="Chromosome"/>
</dbReference>
<dbReference type="AlphaFoldDB" id="E8WXC7"/>
<evidence type="ECO:0000313" key="1">
    <source>
        <dbReference type="EMBL" id="ADW67460.1"/>
    </source>
</evidence>
<accession>E8WXC7</accession>
<dbReference type="EMBL" id="CP002480">
    <property type="protein sequence ID" value="ADW67460.1"/>
    <property type="molecule type" value="Genomic_DNA"/>
</dbReference>
<name>E8WXC7_GRATM</name>
<keyword evidence="2" id="KW-1185">Reference proteome</keyword>
<gene>
    <name evidence="1" type="ordered locus">AciX9_0388</name>
</gene>
<organism evidence="2">
    <name type="scientific">Granulicella tundricola (strain ATCC BAA-1859 / DSM 23138 / MP5ACTX9)</name>
    <dbReference type="NCBI Taxonomy" id="1198114"/>
    <lineage>
        <taxon>Bacteria</taxon>
        <taxon>Pseudomonadati</taxon>
        <taxon>Acidobacteriota</taxon>
        <taxon>Terriglobia</taxon>
        <taxon>Terriglobales</taxon>
        <taxon>Acidobacteriaceae</taxon>
        <taxon>Granulicella</taxon>
    </lineage>
</organism>
<dbReference type="KEGG" id="acm:AciX9_0388"/>
<sequence length="165" mass="18105">MTAEEAFLGKARGSKILLDTNLLLLLLIGSFDRSLITRFKRTSQFTPSDFDALVELLSASRQLVTTPHLLTEVSSLANALPSYLKLEWHQHLAEQTSRFFEVFIASETLMKQPAFLALGLADSAVFAAAAESLVLTEDYRLAGSLRASGMTAMSFSDLRAFVENA</sequence>
<dbReference type="STRING" id="1198114.AciX9_0388"/>